<dbReference type="AlphaFoldDB" id="A0A2Z4BXG6"/>
<dbReference type="EMBL" id="MH035875">
    <property type="protein sequence ID" value="AWU67090.1"/>
    <property type="molecule type" value="mRNA"/>
</dbReference>
<feature type="chain" id="PRO_5016440646" evidence="6">
    <location>
        <begin position="16"/>
        <end position="275"/>
    </location>
</feature>
<evidence type="ECO:0000256" key="2">
    <source>
        <dbReference type="ARBA" id="ARBA00022801"/>
    </source>
</evidence>
<dbReference type="Gene3D" id="2.40.10.10">
    <property type="entry name" value="Trypsin-like serine proteases"/>
    <property type="match status" value="2"/>
</dbReference>
<sequence length="275" mass="30027">MKALLFCVFLTVVTGSPHIKPKFQNVSYSASPTKSTRIVGGKDALPGELPYQISIQDVSFGFPFHFCGGSIVSEKWVLTAAHCFDKMDLSTPEYVQVVAGEHNLVEMEFWEQTIGVDEIRIHEKYDKWTVSNDIALLKLAQSIRYDEYSQPIILPSKDHLASGNCIVSGWGATEEEGDPSDILQKATVPIMSDADCKEVFGESEIDDCMICAGVIHGGIDACEGDSGGPLACKDTGETYLAGVVSWGYGCARPGFAGVYSEMSCYVDWVNEHIRS</sequence>
<dbReference type="FunFam" id="2.40.10.10:FF:000003">
    <property type="entry name" value="Transmembrane serine protease 3"/>
    <property type="match status" value="1"/>
</dbReference>
<feature type="signal peptide" evidence="6">
    <location>
        <begin position="1"/>
        <end position="15"/>
    </location>
</feature>
<keyword evidence="1 5" id="KW-0645">Protease</keyword>
<organism evidence="8">
    <name type="scientific">Crangon crangon</name>
    <name type="common">Brown shrimp</name>
    <dbReference type="NCBI Taxonomy" id="491138"/>
    <lineage>
        <taxon>Eukaryota</taxon>
        <taxon>Metazoa</taxon>
        <taxon>Ecdysozoa</taxon>
        <taxon>Arthropoda</taxon>
        <taxon>Crustacea</taxon>
        <taxon>Multicrustacea</taxon>
        <taxon>Malacostraca</taxon>
        <taxon>Eumalacostraca</taxon>
        <taxon>Eucarida</taxon>
        <taxon>Decapoda</taxon>
        <taxon>Pleocyemata</taxon>
        <taxon>Caridea</taxon>
        <taxon>Crangonoidea</taxon>
        <taxon>Crangonidae</taxon>
        <taxon>Crangon</taxon>
    </lineage>
</organism>
<evidence type="ECO:0000256" key="6">
    <source>
        <dbReference type="SAM" id="SignalP"/>
    </source>
</evidence>
<reference evidence="8" key="1">
    <citation type="submission" date="2018-03" db="EMBL/GenBank/DDBJ databases">
        <title>Transcriptome analysis of polymorphic digestive enzymes indicates high plasticity in food utilization by the brown shrimp Crangon crangon (Crustacea, Caridea).</title>
        <authorList>
            <person name="Martinez-Alarcon D."/>
            <person name="Harms L."/>
            <person name="Hagen W."/>
            <person name="Saborowski R."/>
        </authorList>
    </citation>
    <scope>NUCLEOTIDE SEQUENCE</scope>
</reference>
<dbReference type="Pfam" id="PF00089">
    <property type="entry name" value="Trypsin"/>
    <property type="match status" value="1"/>
</dbReference>
<evidence type="ECO:0000259" key="7">
    <source>
        <dbReference type="PROSITE" id="PS50240"/>
    </source>
</evidence>
<evidence type="ECO:0000256" key="4">
    <source>
        <dbReference type="ARBA" id="ARBA00023157"/>
    </source>
</evidence>
<dbReference type="InterPro" id="IPR043504">
    <property type="entry name" value="Peptidase_S1_PA_chymotrypsin"/>
</dbReference>
<dbReference type="InterPro" id="IPR018114">
    <property type="entry name" value="TRYPSIN_HIS"/>
</dbReference>
<dbReference type="PANTHER" id="PTHR24252:SF7">
    <property type="entry name" value="HYALIN"/>
    <property type="match status" value="1"/>
</dbReference>
<dbReference type="InterPro" id="IPR009003">
    <property type="entry name" value="Peptidase_S1_PA"/>
</dbReference>
<dbReference type="InterPro" id="IPR033116">
    <property type="entry name" value="TRYPSIN_SER"/>
</dbReference>
<dbReference type="PROSITE" id="PS00135">
    <property type="entry name" value="TRYPSIN_SER"/>
    <property type="match status" value="1"/>
</dbReference>
<name>A0A2Z4BXG6_CRACN</name>
<dbReference type="InterPro" id="IPR001314">
    <property type="entry name" value="Peptidase_S1A"/>
</dbReference>
<protein>
    <submittedName>
        <fullName evidence="8">Putative trypsin</fullName>
        <ecNumber evidence="8">3.4.21.4</ecNumber>
    </submittedName>
</protein>
<dbReference type="GO" id="GO:0006508">
    <property type="term" value="P:proteolysis"/>
    <property type="evidence" value="ECO:0007669"/>
    <property type="project" value="UniProtKB-KW"/>
</dbReference>
<keyword evidence="3 5" id="KW-0720">Serine protease</keyword>
<keyword evidence="6" id="KW-0732">Signal</keyword>
<dbReference type="SMART" id="SM00020">
    <property type="entry name" value="Tryp_SPc"/>
    <property type="match status" value="1"/>
</dbReference>
<evidence type="ECO:0000313" key="8">
    <source>
        <dbReference type="EMBL" id="AWU67090.1"/>
    </source>
</evidence>
<dbReference type="EC" id="3.4.21.4" evidence="8"/>
<evidence type="ECO:0000256" key="3">
    <source>
        <dbReference type="ARBA" id="ARBA00022825"/>
    </source>
</evidence>
<keyword evidence="2 5" id="KW-0378">Hydrolase</keyword>
<dbReference type="PRINTS" id="PR00722">
    <property type="entry name" value="CHYMOTRYPSIN"/>
</dbReference>
<accession>A0A2Z4BXG6</accession>
<evidence type="ECO:0000256" key="5">
    <source>
        <dbReference type="RuleBase" id="RU363034"/>
    </source>
</evidence>
<dbReference type="InterPro" id="IPR001254">
    <property type="entry name" value="Trypsin_dom"/>
</dbReference>
<dbReference type="GO" id="GO:0004252">
    <property type="term" value="F:serine-type endopeptidase activity"/>
    <property type="evidence" value="ECO:0007669"/>
    <property type="project" value="UniProtKB-EC"/>
</dbReference>
<evidence type="ECO:0000256" key="1">
    <source>
        <dbReference type="ARBA" id="ARBA00022670"/>
    </source>
</evidence>
<dbReference type="PROSITE" id="PS50240">
    <property type="entry name" value="TRYPSIN_DOM"/>
    <property type="match status" value="1"/>
</dbReference>
<keyword evidence="4" id="KW-1015">Disulfide bond</keyword>
<dbReference type="CDD" id="cd00190">
    <property type="entry name" value="Tryp_SPc"/>
    <property type="match status" value="1"/>
</dbReference>
<feature type="domain" description="Peptidase S1" evidence="7">
    <location>
        <begin position="38"/>
        <end position="274"/>
    </location>
</feature>
<dbReference type="SUPFAM" id="SSF50494">
    <property type="entry name" value="Trypsin-like serine proteases"/>
    <property type="match status" value="1"/>
</dbReference>
<dbReference type="PANTHER" id="PTHR24252">
    <property type="entry name" value="ACROSIN-RELATED"/>
    <property type="match status" value="1"/>
</dbReference>
<dbReference type="PROSITE" id="PS00134">
    <property type="entry name" value="TRYPSIN_HIS"/>
    <property type="match status" value="1"/>
</dbReference>
<proteinExistence type="evidence at transcript level"/>